<feature type="compositionally biased region" description="Basic residues" evidence="1">
    <location>
        <begin position="1"/>
        <end position="12"/>
    </location>
</feature>
<gene>
    <name evidence="2" type="ORF">CCE02nite_35720</name>
</gene>
<dbReference type="EMBL" id="BJNZ01000032">
    <property type="protein sequence ID" value="GED11573.1"/>
    <property type="molecule type" value="Genomic_DNA"/>
</dbReference>
<feature type="compositionally biased region" description="Basic and acidic residues" evidence="1">
    <location>
        <begin position="67"/>
        <end position="77"/>
    </location>
</feature>
<organism evidence="2 3">
    <name type="scientific">Cellulosimicrobium cellulans</name>
    <name type="common">Arthrobacter luteus</name>
    <dbReference type="NCBI Taxonomy" id="1710"/>
    <lineage>
        <taxon>Bacteria</taxon>
        <taxon>Bacillati</taxon>
        <taxon>Actinomycetota</taxon>
        <taxon>Actinomycetes</taxon>
        <taxon>Micrococcales</taxon>
        <taxon>Promicromonosporaceae</taxon>
        <taxon>Cellulosimicrobium</taxon>
    </lineage>
</organism>
<feature type="region of interest" description="Disordered" evidence="1">
    <location>
        <begin position="63"/>
        <end position="108"/>
    </location>
</feature>
<evidence type="ECO:0000313" key="2">
    <source>
        <dbReference type="EMBL" id="GED11573.1"/>
    </source>
</evidence>
<sequence length="230" mass="24178">MGKRRAWPRRPRAAAPGRQGSSSASPAVADFPWEHGSDAGDPGDASDEGYRYVPEVFAFTPVTMRQHPHEGPGRRTPEQPGRADANVAGAAPRPEPNRPSGHDTHEGHDMTLDNTITQLLAIEGASGAAIVDGASGMALAQGGHPGFDLSVAAAGNSNVVRAKIKTMTDLGLDSRIEDILITLDGQYHLINVLSGRGADGLFVYLVLDRTSGNLALARHKLANIAKDIAV</sequence>
<evidence type="ECO:0008006" key="4">
    <source>
        <dbReference type="Google" id="ProtNLM"/>
    </source>
</evidence>
<proteinExistence type="predicted"/>
<protein>
    <recommendedName>
        <fullName evidence="4">Roadblock/LAMTOR2 domain-containing protein</fullName>
    </recommendedName>
</protein>
<feature type="region of interest" description="Disordered" evidence="1">
    <location>
        <begin position="1"/>
        <end position="50"/>
    </location>
</feature>
<reference evidence="2 3" key="1">
    <citation type="submission" date="2019-06" db="EMBL/GenBank/DDBJ databases">
        <title>Whole genome shotgun sequence of Cellulosimicrobium cellulans NBRC 15516.</title>
        <authorList>
            <person name="Hosoyama A."/>
            <person name="Uohara A."/>
            <person name="Ohji S."/>
            <person name="Ichikawa N."/>
        </authorList>
    </citation>
    <scope>NUCLEOTIDE SEQUENCE [LARGE SCALE GENOMIC DNA]</scope>
    <source>
        <strain evidence="2 3">NBRC 15516</strain>
    </source>
</reference>
<comment type="caution">
    <text evidence="2">The sequence shown here is derived from an EMBL/GenBank/DDBJ whole genome shotgun (WGS) entry which is preliminary data.</text>
</comment>
<name>A0A4Y4E3J7_CELCE</name>
<dbReference type="AlphaFoldDB" id="A0A4Y4E3J7"/>
<accession>A0A4Y4E3J7</accession>
<evidence type="ECO:0000256" key="1">
    <source>
        <dbReference type="SAM" id="MobiDB-lite"/>
    </source>
</evidence>
<evidence type="ECO:0000313" key="3">
    <source>
        <dbReference type="Proteomes" id="UP000316659"/>
    </source>
</evidence>
<dbReference type="Proteomes" id="UP000316659">
    <property type="component" value="Unassembled WGS sequence"/>
</dbReference>